<dbReference type="EMBL" id="JACATZ010000001">
    <property type="protein sequence ID" value="NWJ45034.1"/>
    <property type="molecule type" value="Genomic_DNA"/>
</dbReference>
<name>A0A8T7LSN4_9CHLR</name>
<keyword evidence="1" id="KW-0812">Transmembrane</keyword>
<organism evidence="2 4">
    <name type="scientific">Candidatus Chlorohelix allophototropha</name>
    <dbReference type="NCBI Taxonomy" id="3003348"/>
    <lineage>
        <taxon>Bacteria</taxon>
        <taxon>Bacillati</taxon>
        <taxon>Chloroflexota</taxon>
        <taxon>Chloroflexia</taxon>
        <taxon>Candidatus Chloroheliales</taxon>
        <taxon>Candidatus Chloroheliaceae</taxon>
        <taxon>Candidatus Chlorohelix</taxon>
    </lineage>
</organism>
<dbReference type="Proteomes" id="UP000521676">
    <property type="component" value="Unassembled WGS sequence"/>
</dbReference>
<protein>
    <recommendedName>
        <fullName evidence="6">DUF4878 domain-containing protein</fullName>
    </recommendedName>
</protein>
<sequence length="198" mass="22071">MNYLQNIPTPDISTPQMYPPPPPGYAPITRLYPSAQAYQYYPGVYPYAQPRKSGLPGWVWLFLAGWIGIIILGIIVVVFSLATVSTWRQDALNVSDQFLKAARAGNADKMYELVLPSAKTRLTRASFQTLVNQRRSYLSRYSNLTNITSKISTNNGNTVINLSGKINYSDGRTGSFTAALQQLNDSWYITDYSVGTPQ</sequence>
<evidence type="ECO:0000313" key="3">
    <source>
        <dbReference type="EMBL" id="WJW66915.1"/>
    </source>
</evidence>
<reference evidence="3" key="2">
    <citation type="journal article" date="2024" name="Nature">
        <title>Anoxygenic phototroph of the Chloroflexota uses a type I reaction centre.</title>
        <authorList>
            <person name="Tsuji J.M."/>
            <person name="Shaw N.A."/>
            <person name="Nagashima S."/>
            <person name="Venkiteswaran J.J."/>
            <person name="Schiff S.L."/>
            <person name="Watanabe T."/>
            <person name="Fukui M."/>
            <person name="Hanada S."/>
            <person name="Tank M."/>
            <person name="Neufeld J.D."/>
        </authorList>
    </citation>
    <scope>NUCLEOTIDE SEQUENCE</scope>
    <source>
        <strain evidence="3">L227-S17</strain>
    </source>
</reference>
<evidence type="ECO:0008006" key="6">
    <source>
        <dbReference type="Google" id="ProtNLM"/>
    </source>
</evidence>
<evidence type="ECO:0000256" key="1">
    <source>
        <dbReference type="SAM" id="Phobius"/>
    </source>
</evidence>
<keyword evidence="1" id="KW-0472">Membrane</keyword>
<keyword evidence="5" id="KW-1185">Reference proteome</keyword>
<proteinExistence type="predicted"/>
<dbReference type="EMBL" id="CP128399">
    <property type="protein sequence ID" value="WJW66915.1"/>
    <property type="molecule type" value="Genomic_DNA"/>
</dbReference>
<evidence type="ECO:0000313" key="5">
    <source>
        <dbReference type="Proteomes" id="UP001431572"/>
    </source>
</evidence>
<evidence type="ECO:0000313" key="2">
    <source>
        <dbReference type="EMBL" id="NWJ45034.1"/>
    </source>
</evidence>
<gene>
    <name evidence="2" type="ORF">HXX08_04060</name>
    <name evidence="3" type="ORF">OZ401_000160</name>
</gene>
<reference evidence="2 4" key="1">
    <citation type="submission" date="2020-06" db="EMBL/GenBank/DDBJ databases">
        <title>Anoxygenic phototrophic Chloroflexota member uses a Type I reaction center.</title>
        <authorList>
            <person name="Tsuji J.M."/>
            <person name="Shaw N.A."/>
            <person name="Nagashima S."/>
            <person name="Venkiteswaran J."/>
            <person name="Schiff S.L."/>
            <person name="Hanada S."/>
            <person name="Tank M."/>
            <person name="Neufeld J.D."/>
        </authorList>
    </citation>
    <scope>NUCLEOTIDE SEQUENCE [LARGE SCALE GENOMIC DNA]</scope>
    <source>
        <strain evidence="2">L227-S17</strain>
    </source>
</reference>
<feature type="transmembrane region" description="Helical" evidence="1">
    <location>
        <begin position="58"/>
        <end position="82"/>
    </location>
</feature>
<accession>A0A8T7LSN4</accession>
<dbReference type="Proteomes" id="UP001431572">
    <property type="component" value="Chromosome 1"/>
</dbReference>
<keyword evidence="1" id="KW-1133">Transmembrane helix</keyword>
<dbReference type="RefSeq" id="WP_341468808.1">
    <property type="nucleotide sequence ID" value="NZ_CP128399.1"/>
</dbReference>
<dbReference type="AlphaFoldDB" id="A0A8T7LSN4"/>
<evidence type="ECO:0000313" key="4">
    <source>
        <dbReference type="Proteomes" id="UP000521676"/>
    </source>
</evidence>